<comment type="caution">
    <text evidence="2">The sequence shown here is derived from an EMBL/GenBank/DDBJ whole genome shotgun (WGS) entry which is preliminary data.</text>
</comment>
<evidence type="ECO:0000313" key="2">
    <source>
        <dbReference type="EMBL" id="KAH3892627.1"/>
    </source>
</evidence>
<accession>A0A9D4NA87</accession>
<proteinExistence type="predicted"/>
<protein>
    <recommendedName>
        <fullName evidence="1">MADF domain-containing protein</fullName>
    </recommendedName>
</protein>
<dbReference type="Pfam" id="PF10545">
    <property type="entry name" value="MADF_DNA_bdg"/>
    <property type="match status" value="1"/>
</dbReference>
<dbReference type="AlphaFoldDB" id="A0A9D4NA87"/>
<dbReference type="Proteomes" id="UP000828390">
    <property type="component" value="Unassembled WGS sequence"/>
</dbReference>
<organism evidence="2 3">
    <name type="scientific">Dreissena polymorpha</name>
    <name type="common">Zebra mussel</name>
    <name type="synonym">Mytilus polymorpha</name>
    <dbReference type="NCBI Taxonomy" id="45954"/>
    <lineage>
        <taxon>Eukaryota</taxon>
        <taxon>Metazoa</taxon>
        <taxon>Spiralia</taxon>
        <taxon>Lophotrochozoa</taxon>
        <taxon>Mollusca</taxon>
        <taxon>Bivalvia</taxon>
        <taxon>Autobranchia</taxon>
        <taxon>Heteroconchia</taxon>
        <taxon>Euheterodonta</taxon>
        <taxon>Imparidentia</taxon>
        <taxon>Neoheterodontei</taxon>
        <taxon>Myida</taxon>
        <taxon>Dreissenoidea</taxon>
        <taxon>Dreissenidae</taxon>
        <taxon>Dreissena</taxon>
    </lineage>
</organism>
<evidence type="ECO:0000259" key="1">
    <source>
        <dbReference type="Pfam" id="PF10545"/>
    </source>
</evidence>
<dbReference type="InterPro" id="IPR006578">
    <property type="entry name" value="MADF-dom"/>
</dbReference>
<gene>
    <name evidence="2" type="ORF">DPMN_016748</name>
</gene>
<evidence type="ECO:0000313" key="3">
    <source>
        <dbReference type="Proteomes" id="UP000828390"/>
    </source>
</evidence>
<reference evidence="2" key="1">
    <citation type="journal article" date="2019" name="bioRxiv">
        <title>The Genome of the Zebra Mussel, Dreissena polymorpha: A Resource for Invasive Species Research.</title>
        <authorList>
            <person name="McCartney M.A."/>
            <person name="Auch B."/>
            <person name="Kono T."/>
            <person name="Mallez S."/>
            <person name="Zhang Y."/>
            <person name="Obille A."/>
            <person name="Becker A."/>
            <person name="Abrahante J.E."/>
            <person name="Garbe J."/>
            <person name="Badalamenti J.P."/>
            <person name="Herman A."/>
            <person name="Mangelson H."/>
            <person name="Liachko I."/>
            <person name="Sullivan S."/>
            <person name="Sone E.D."/>
            <person name="Koren S."/>
            <person name="Silverstein K.A.T."/>
            <person name="Beckman K.B."/>
            <person name="Gohl D.M."/>
        </authorList>
    </citation>
    <scope>NUCLEOTIDE SEQUENCE</scope>
    <source>
        <strain evidence="2">Duluth1</strain>
        <tissue evidence="2">Whole animal</tissue>
    </source>
</reference>
<keyword evidence="3" id="KW-1185">Reference proteome</keyword>
<feature type="domain" description="MADF" evidence="1">
    <location>
        <begin position="2"/>
        <end position="57"/>
    </location>
</feature>
<dbReference type="EMBL" id="JAIWYP010000001">
    <property type="protein sequence ID" value="KAH3892627.1"/>
    <property type="molecule type" value="Genomic_DNA"/>
</dbReference>
<sequence length="89" mass="10279">MVEWLKEHPMLYNNKLSSYKDKAKKDALWNEQAVLLEKDVSILHVWCRSLRTRFISSSSTISGGTFKQFWNEAGSSCLNSGIRRLKCPN</sequence>
<reference evidence="2" key="2">
    <citation type="submission" date="2020-11" db="EMBL/GenBank/DDBJ databases">
        <authorList>
            <person name="McCartney M.A."/>
            <person name="Auch B."/>
            <person name="Kono T."/>
            <person name="Mallez S."/>
            <person name="Becker A."/>
            <person name="Gohl D.M."/>
            <person name="Silverstein K.A.T."/>
            <person name="Koren S."/>
            <person name="Bechman K.B."/>
            <person name="Herman A."/>
            <person name="Abrahante J.E."/>
            <person name="Garbe J."/>
        </authorList>
    </citation>
    <scope>NUCLEOTIDE SEQUENCE</scope>
    <source>
        <strain evidence="2">Duluth1</strain>
        <tissue evidence="2">Whole animal</tissue>
    </source>
</reference>
<name>A0A9D4NA87_DREPO</name>